<feature type="transmembrane region" description="Helical" evidence="6">
    <location>
        <begin position="140"/>
        <end position="162"/>
    </location>
</feature>
<dbReference type="InterPro" id="IPR036259">
    <property type="entry name" value="MFS_trans_sf"/>
</dbReference>
<evidence type="ECO:0000256" key="1">
    <source>
        <dbReference type="ARBA" id="ARBA00004651"/>
    </source>
</evidence>
<comment type="subcellular location">
    <subcellularLocation>
        <location evidence="1">Cell membrane</location>
        <topology evidence="1">Multi-pass membrane protein</topology>
    </subcellularLocation>
</comment>
<dbReference type="Pfam" id="PF07690">
    <property type="entry name" value="MFS_1"/>
    <property type="match status" value="2"/>
</dbReference>
<dbReference type="PROSITE" id="PS00216">
    <property type="entry name" value="SUGAR_TRANSPORT_1"/>
    <property type="match status" value="1"/>
</dbReference>
<feature type="domain" description="Major facilitator superfamily (MFS) profile" evidence="7">
    <location>
        <begin position="45"/>
        <end position="408"/>
    </location>
</feature>
<feature type="transmembrane region" description="Helical" evidence="6">
    <location>
        <begin position="199"/>
        <end position="216"/>
    </location>
</feature>
<dbReference type="InterPro" id="IPR020846">
    <property type="entry name" value="MFS_dom"/>
</dbReference>
<reference evidence="8 9" key="1">
    <citation type="submission" date="2019-08" db="EMBL/GenBank/DDBJ databases">
        <title>Lentzea from Indian Himalayas.</title>
        <authorList>
            <person name="Mandal S."/>
            <person name="Mallick Gupta A."/>
            <person name="Maiti P.K."/>
            <person name="Sarkar J."/>
            <person name="Mandal S."/>
        </authorList>
    </citation>
    <scope>NUCLEOTIDE SEQUENCE [LARGE SCALE GENOMIC DNA]</scope>
    <source>
        <strain evidence="8 9">PSKA42</strain>
    </source>
</reference>
<feature type="transmembrane region" description="Helical" evidence="6">
    <location>
        <begin position="265"/>
        <end position="289"/>
    </location>
</feature>
<feature type="transmembrane region" description="Helical" evidence="6">
    <location>
        <begin position="236"/>
        <end position="253"/>
    </location>
</feature>
<feature type="transmembrane region" description="Helical" evidence="6">
    <location>
        <begin position="174"/>
        <end position="193"/>
    </location>
</feature>
<dbReference type="PANTHER" id="PTHR43124:SF3">
    <property type="entry name" value="CHLORAMPHENICOL EFFLUX PUMP RV0191"/>
    <property type="match status" value="1"/>
</dbReference>
<keyword evidence="9" id="KW-1185">Reference proteome</keyword>
<accession>A0ABX1FUB7</accession>
<dbReference type="Proteomes" id="UP001515943">
    <property type="component" value="Unassembled WGS sequence"/>
</dbReference>
<gene>
    <name evidence="8" type="ORF">FXN61_40245</name>
</gene>
<dbReference type="CDD" id="cd17473">
    <property type="entry name" value="MFS_arabinose_efflux_permease_like"/>
    <property type="match status" value="1"/>
</dbReference>
<evidence type="ECO:0000256" key="2">
    <source>
        <dbReference type="ARBA" id="ARBA00022475"/>
    </source>
</evidence>
<evidence type="ECO:0000256" key="6">
    <source>
        <dbReference type="SAM" id="Phobius"/>
    </source>
</evidence>
<dbReference type="SUPFAM" id="SSF103473">
    <property type="entry name" value="MFS general substrate transporter"/>
    <property type="match status" value="1"/>
</dbReference>
<dbReference type="InterPro" id="IPR050189">
    <property type="entry name" value="MFS_Efflux_Transporters"/>
</dbReference>
<keyword evidence="4 6" id="KW-1133">Transmembrane helix</keyword>
<comment type="caution">
    <text evidence="8">The sequence shown here is derived from an EMBL/GenBank/DDBJ whole genome shotgun (WGS) entry which is preliminary data.</text>
</comment>
<evidence type="ECO:0000259" key="7">
    <source>
        <dbReference type="PROSITE" id="PS50850"/>
    </source>
</evidence>
<evidence type="ECO:0000313" key="8">
    <source>
        <dbReference type="EMBL" id="NKE62628.1"/>
    </source>
</evidence>
<dbReference type="PANTHER" id="PTHR43124">
    <property type="entry name" value="PURINE EFFLUX PUMP PBUE"/>
    <property type="match status" value="1"/>
</dbReference>
<organism evidence="8 9">
    <name type="scientific">Lentzea indica</name>
    <dbReference type="NCBI Taxonomy" id="2604800"/>
    <lineage>
        <taxon>Bacteria</taxon>
        <taxon>Bacillati</taxon>
        <taxon>Actinomycetota</taxon>
        <taxon>Actinomycetes</taxon>
        <taxon>Pseudonocardiales</taxon>
        <taxon>Pseudonocardiaceae</taxon>
        <taxon>Lentzea</taxon>
    </lineage>
</organism>
<evidence type="ECO:0000256" key="5">
    <source>
        <dbReference type="ARBA" id="ARBA00023136"/>
    </source>
</evidence>
<name>A0ABX1FUB7_9PSEU</name>
<feature type="transmembrane region" description="Helical" evidence="6">
    <location>
        <begin position="110"/>
        <end position="134"/>
    </location>
</feature>
<proteinExistence type="predicted"/>
<feature type="transmembrane region" description="Helical" evidence="6">
    <location>
        <begin position="382"/>
        <end position="403"/>
    </location>
</feature>
<evidence type="ECO:0000256" key="4">
    <source>
        <dbReference type="ARBA" id="ARBA00022989"/>
    </source>
</evidence>
<feature type="transmembrane region" description="Helical" evidence="6">
    <location>
        <begin position="354"/>
        <end position="376"/>
    </location>
</feature>
<dbReference type="InterPro" id="IPR011701">
    <property type="entry name" value="MFS"/>
</dbReference>
<keyword evidence="3 6" id="KW-0812">Transmembrane</keyword>
<dbReference type="PROSITE" id="PS50850">
    <property type="entry name" value="MFS"/>
    <property type="match status" value="1"/>
</dbReference>
<evidence type="ECO:0000256" key="3">
    <source>
        <dbReference type="ARBA" id="ARBA00022692"/>
    </source>
</evidence>
<sequence length="409" mass="42086">MPPILADHRPLYVGDRSTQLLPTRRAIARREGRSVTTRTAPTRTARAVVLASATLTIMAAAIIAPSLPAMGELYGEGVLVRLALTITSLAIAVSAPLAGLVADRVGRKPLLVASLATYAVSGTAGFFVTSLPVLLGTRTLLGLAVGGVMTAVSALITDWFDGQERGRFLGFQQAFASLGGVVFLPLAGVLAGIDWRLPFWLYSAAAVIALASVIGLTNEPRTVQKTAHTGFPKPAIWIYLLALVATLVFYMAPTQLPFLLRDMGAGPAVIGFVVAGSTLTSVAGALLFPKLPKGRITAASIALLGIGWLVVGYANGVALVTAGLLVGGVGVGLVVPNLNLRLADLAPPAQRGRVLSGLVAGIFLGQFLSPLVIAPLVETAGIAAAFTWTGVVTTTIAGAVLALGHKEKN</sequence>
<keyword evidence="2" id="KW-1003">Cell membrane</keyword>
<protein>
    <submittedName>
        <fullName evidence="8">MFS transporter</fullName>
    </submittedName>
</protein>
<dbReference type="Gene3D" id="1.20.1250.20">
    <property type="entry name" value="MFS general substrate transporter like domains"/>
    <property type="match status" value="1"/>
</dbReference>
<dbReference type="InterPro" id="IPR005829">
    <property type="entry name" value="Sugar_transporter_CS"/>
</dbReference>
<feature type="transmembrane region" description="Helical" evidence="6">
    <location>
        <begin position="320"/>
        <end position="342"/>
    </location>
</feature>
<evidence type="ECO:0000313" key="9">
    <source>
        <dbReference type="Proteomes" id="UP001515943"/>
    </source>
</evidence>
<dbReference type="EMBL" id="VSRL01000269">
    <property type="protein sequence ID" value="NKE62628.1"/>
    <property type="molecule type" value="Genomic_DNA"/>
</dbReference>
<feature type="transmembrane region" description="Helical" evidence="6">
    <location>
        <begin position="79"/>
        <end position="98"/>
    </location>
</feature>
<feature type="transmembrane region" description="Helical" evidence="6">
    <location>
        <begin position="47"/>
        <end position="67"/>
    </location>
</feature>
<feature type="transmembrane region" description="Helical" evidence="6">
    <location>
        <begin position="296"/>
        <end position="314"/>
    </location>
</feature>
<keyword evidence="5 6" id="KW-0472">Membrane</keyword>